<dbReference type="AlphaFoldDB" id="A0A1X7V0R5"/>
<dbReference type="EnsemblMetazoa" id="Aqu2.1.33830_001">
    <property type="protein sequence ID" value="Aqu2.1.33830_001"/>
    <property type="gene ID" value="Aqu2.1.33830"/>
</dbReference>
<sequence length="242" mass="27283">MSPAGGGLFKVKLKYEHVHLNSYSKLRVDLASQVLSETVSCALKEDNHAKLAKFVEYFDHFFDCLNVTSISGGKHKLKKYSYPYRTANDDRLKWLAVDFMGYLDDWSKSVMERDGFSEEEKKKMSYSQQTIEGIQRTGQSLAESVDDHESQSTLVVDTATVDVQSIVAHSPSPYSSTSSTNTTTSILLPLQKSVLELDHPLLYYNNLRYQKIALKRVRKRGCGQNRSALRAQPISCATPMPD</sequence>
<proteinExistence type="predicted"/>
<organism evidence="2">
    <name type="scientific">Amphimedon queenslandica</name>
    <name type="common">Sponge</name>
    <dbReference type="NCBI Taxonomy" id="400682"/>
    <lineage>
        <taxon>Eukaryota</taxon>
        <taxon>Metazoa</taxon>
        <taxon>Porifera</taxon>
        <taxon>Demospongiae</taxon>
        <taxon>Heteroscleromorpha</taxon>
        <taxon>Haplosclerida</taxon>
        <taxon>Niphatidae</taxon>
        <taxon>Amphimedon</taxon>
    </lineage>
</organism>
<dbReference type="Pfam" id="PF21788">
    <property type="entry name" value="TNP-like_GBD"/>
    <property type="match status" value="1"/>
</dbReference>
<evidence type="ECO:0000259" key="1">
    <source>
        <dbReference type="Pfam" id="PF21788"/>
    </source>
</evidence>
<feature type="domain" description="Transposable element P transposase-like GTP-binding insertion" evidence="1">
    <location>
        <begin position="10"/>
        <end position="74"/>
    </location>
</feature>
<dbReference type="InParanoid" id="A0A1X7V0R5"/>
<reference evidence="2" key="1">
    <citation type="submission" date="2017-05" db="UniProtKB">
        <authorList>
            <consortium name="EnsemblMetazoa"/>
        </authorList>
    </citation>
    <scope>IDENTIFICATION</scope>
</reference>
<dbReference type="InterPro" id="IPR048366">
    <property type="entry name" value="TNP-like_GBD"/>
</dbReference>
<accession>A0A1X7V0R5</accession>
<protein>
    <recommendedName>
        <fullName evidence="1">Transposable element P transposase-like GTP-binding insertion domain-containing protein</fullName>
    </recommendedName>
</protein>
<name>A0A1X7V0R5_AMPQE</name>
<evidence type="ECO:0000313" key="2">
    <source>
        <dbReference type="EnsemblMetazoa" id="Aqu2.1.33830_001"/>
    </source>
</evidence>